<protein>
    <submittedName>
        <fullName evidence="3">Uncharacterized protein</fullName>
    </submittedName>
</protein>
<dbReference type="Proteomes" id="UP000434957">
    <property type="component" value="Unassembled WGS sequence"/>
</dbReference>
<reference evidence="3 5" key="1">
    <citation type="submission" date="2018-08" db="EMBL/GenBank/DDBJ databases">
        <title>Genomic investigation of the strawberry pathogen Phytophthora fragariae indicates pathogenicity is determined by transcriptional variation in three key races.</title>
        <authorList>
            <person name="Adams T.M."/>
            <person name="Armitage A.D."/>
            <person name="Sobczyk M.K."/>
            <person name="Bates H.J."/>
            <person name="Dunwell J.M."/>
            <person name="Nellist C.F."/>
            <person name="Harrison R.J."/>
        </authorList>
    </citation>
    <scope>NUCLEOTIDE SEQUENCE [LARGE SCALE GENOMIC DNA]</scope>
    <source>
        <strain evidence="2 4">SCRP249</strain>
        <strain evidence="3 5">SCRP333</strain>
    </source>
</reference>
<keyword evidence="1" id="KW-0175">Coiled coil</keyword>
<dbReference type="AlphaFoldDB" id="A0A6A4E581"/>
<evidence type="ECO:0000313" key="2">
    <source>
        <dbReference type="EMBL" id="KAE9038715.1"/>
    </source>
</evidence>
<proteinExistence type="predicted"/>
<gene>
    <name evidence="2" type="ORF">PR001_g7834</name>
    <name evidence="3" type="ORF">PR003_g18559</name>
</gene>
<sequence length="146" mass="16615">MLLRRGLPIRVIPVVDLTQIVLFPLGRQLECRASTNNTGVIWLAVRLIPDLEKGAERYVAEAAEMRKADAIRAKCYLGALKELQEAEVRAKQAELQRVHNELEAKIRAEYDVELLRLKEEHAQAHAAHEQAVAEREEKLFQLQSAQ</sequence>
<organism evidence="3 5">
    <name type="scientific">Phytophthora rubi</name>
    <dbReference type="NCBI Taxonomy" id="129364"/>
    <lineage>
        <taxon>Eukaryota</taxon>
        <taxon>Sar</taxon>
        <taxon>Stramenopiles</taxon>
        <taxon>Oomycota</taxon>
        <taxon>Peronosporomycetes</taxon>
        <taxon>Peronosporales</taxon>
        <taxon>Peronosporaceae</taxon>
        <taxon>Phytophthora</taxon>
    </lineage>
</organism>
<evidence type="ECO:0000313" key="3">
    <source>
        <dbReference type="EMBL" id="KAE9317095.1"/>
    </source>
</evidence>
<comment type="caution">
    <text evidence="3">The sequence shown here is derived from an EMBL/GenBank/DDBJ whole genome shotgun (WGS) entry which is preliminary data.</text>
</comment>
<name>A0A6A4E581_9STRA</name>
<dbReference type="Proteomes" id="UP000429607">
    <property type="component" value="Unassembled WGS sequence"/>
</dbReference>
<accession>A0A6A4E581</accession>
<keyword evidence="5" id="KW-1185">Reference proteome</keyword>
<evidence type="ECO:0000256" key="1">
    <source>
        <dbReference type="SAM" id="Coils"/>
    </source>
</evidence>
<feature type="coiled-coil region" evidence="1">
    <location>
        <begin position="76"/>
        <end position="105"/>
    </location>
</feature>
<dbReference type="EMBL" id="QXFV01000400">
    <property type="protein sequence ID" value="KAE9038715.1"/>
    <property type="molecule type" value="Genomic_DNA"/>
</dbReference>
<evidence type="ECO:0000313" key="4">
    <source>
        <dbReference type="Proteomes" id="UP000429607"/>
    </source>
</evidence>
<evidence type="ECO:0000313" key="5">
    <source>
        <dbReference type="Proteomes" id="UP000434957"/>
    </source>
</evidence>
<dbReference type="EMBL" id="QXFT01001498">
    <property type="protein sequence ID" value="KAE9317095.1"/>
    <property type="molecule type" value="Genomic_DNA"/>
</dbReference>